<dbReference type="GO" id="GO:0030638">
    <property type="term" value="P:polyketide metabolic process"/>
    <property type="evidence" value="ECO:0007669"/>
    <property type="project" value="InterPro"/>
</dbReference>
<reference evidence="1 2" key="1">
    <citation type="submission" date="2019-05" db="EMBL/GenBank/DDBJ databases">
        <authorList>
            <person name="Farhan Ul Haque M."/>
        </authorList>
    </citation>
    <scope>NUCLEOTIDE SEQUENCE [LARGE SCALE GENOMIC DNA]</scope>
    <source>
        <strain evidence="1">2</strain>
    </source>
</reference>
<dbReference type="SUPFAM" id="SSF54427">
    <property type="entry name" value="NTF2-like"/>
    <property type="match status" value="1"/>
</dbReference>
<protein>
    <recommendedName>
        <fullName evidence="3">Ester cyclase</fullName>
    </recommendedName>
</protein>
<proteinExistence type="predicted"/>
<gene>
    <name evidence="1" type="ORF">MPC4_150093</name>
</gene>
<dbReference type="Pfam" id="PF07366">
    <property type="entry name" value="SnoaL"/>
    <property type="match status" value="1"/>
</dbReference>
<keyword evidence="2" id="KW-1185">Reference proteome</keyword>
<dbReference type="EMBL" id="CABFMQ020000057">
    <property type="protein sequence ID" value="VTZ49311.1"/>
    <property type="molecule type" value="Genomic_DNA"/>
</dbReference>
<dbReference type="InterPro" id="IPR009959">
    <property type="entry name" value="Cyclase_SnoaL-like"/>
</dbReference>
<dbReference type="PANTHER" id="PTHR38436:SF1">
    <property type="entry name" value="ESTER CYCLASE"/>
    <property type="match status" value="1"/>
</dbReference>
<dbReference type="Proteomes" id="UP000485880">
    <property type="component" value="Unassembled WGS sequence"/>
</dbReference>
<evidence type="ECO:0000313" key="2">
    <source>
        <dbReference type="Proteomes" id="UP000485880"/>
    </source>
</evidence>
<sequence>MRAARVKDLLGSFISEVWNDGDADAAGRFLAPRYTIHHDPGDLWDGRVLDLAGFQERVRISRAPFPDQKFAIERLCADGDAVAMTWLWSATHAGDIPGFPATGKTIRMSGSTLYFVTPRVRLSGHWQITDRIGVLRQLQANKDDRG</sequence>
<dbReference type="PANTHER" id="PTHR38436">
    <property type="entry name" value="POLYKETIDE CYCLASE SNOAL-LIKE DOMAIN"/>
    <property type="match status" value="1"/>
</dbReference>
<accession>A0A8B6M2Q3</accession>
<evidence type="ECO:0000313" key="1">
    <source>
        <dbReference type="EMBL" id="VTZ49311.1"/>
    </source>
</evidence>
<dbReference type="InterPro" id="IPR032710">
    <property type="entry name" value="NTF2-like_dom_sf"/>
</dbReference>
<comment type="caution">
    <text evidence="1">The sequence shown here is derived from an EMBL/GenBank/DDBJ whole genome shotgun (WGS) entry which is preliminary data.</text>
</comment>
<organism evidence="1 2">
    <name type="scientific">Methylocella tundrae</name>
    <dbReference type="NCBI Taxonomy" id="227605"/>
    <lineage>
        <taxon>Bacteria</taxon>
        <taxon>Pseudomonadati</taxon>
        <taxon>Pseudomonadota</taxon>
        <taxon>Alphaproteobacteria</taxon>
        <taxon>Hyphomicrobiales</taxon>
        <taxon>Beijerinckiaceae</taxon>
        <taxon>Methylocella</taxon>
    </lineage>
</organism>
<name>A0A8B6M2Q3_METTU</name>
<dbReference type="Gene3D" id="3.10.450.50">
    <property type="match status" value="1"/>
</dbReference>
<evidence type="ECO:0008006" key="3">
    <source>
        <dbReference type="Google" id="ProtNLM"/>
    </source>
</evidence>
<dbReference type="AlphaFoldDB" id="A0A8B6M2Q3"/>